<feature type="non-terminal residue" evidence="2">
    <location>
        <position position="1"/>
    </location>
</feature>
<evidence type="ECO:0000256" key="1">
    <source>
        <dbReference type="SAM" id="MobiDB-lite"/>
    </source>
</evidence>
<protein>
    <submittedName>
        <fullName evidence="2">Uncharacterized protein</fullName>
    </submittedName>
</protein>
<proteinExistence type="predicted"/>
<sequence>VASKRRHVALLGSEKPRGAPYEDVPFGEDEAEEACHAVAGDLADTFGEHPPPQRCRLLFDRLPRPDLVLDPG</sequence>
<reference evidence="2" key="1">
    <citation type="submission" date="2014-05" db="EMBL/GenBank/DDBJ databases">
        <title>The transcriptome of the halophilic microalga Tetraselmis sp. GSL018 isolated from the Great Salt Lake, Utah.</title>
        <authorList>
            <person name="Jinkerson R.E."/>
            <person name="D'Adamo S."/>
            <person name="Posewitz M.C."/>
        </authorList>
    </citation>
    <scope>NUCLEOTIDE SEQUENCE</scope>
    <source>
        <strain evidence="2">GSL018</strain>
    </source>
</reference>
<gene>
    <name evidence="2" type="ORF">TSPGSL018_21876</name>
</gene>
<evidence type="ECO:0000313" key="2">
    <source>
        <dbReference type="EMBL" id="JAC75862.1"/>
    </source>
</evidence>
<feature type="non-terminal residue" evidence="2">
    <location>
        <position position="72"/>
    </location>
</feature>
<name>A0A061RSJ9_9CHLO</name>
<accession>A0A061RSJ9</accession>
<organism evidence="2">
    <name type="scientific">Tetraselmis sp. GSL018</name>
    <dbReference type="NCBI Taxonomy" id="582737"/>
    <lineage>
        <taxon>Eukaryota</taxon>
        <taxon>Viridiplantae</taxon>
        <taxon>Chlorophyta</taxon>
        <taxon>core chlorophytes</taxon>
        <taxon>Chlorodendrophyceae</taxon>
        <taxon>Chlorodendrales</taxon>
        <taxon>Chlorodendraceae</taxon>
        <taxon>Tetraselmis</taxon>
    </lineage>
</organism>
<dbReference type="EMBL" id="GBEZ01009751">
    <property type="protein sequence ID" value="JAC75862.1"/>
    <property type="molecule type" value="Transcribed_RNA"/>
</dbReference>
<feature type="region of interest" description="Disordered" evidence="1">
    <location>
        <begin position="1"/>
        <end position="25"/>
    </location>
</feature>
<dbReference type="AlphaFoldDB" id="A0A061RSJ9"/>